<feature type="region of interest" description="Disordered" evidence="2">
    <location>
        <begin position="84"/>
        <end position="114"/>
    </location>
</feature>
<feature type="transmembrane region" description="Helical" evidence="3">
    <location>
        <begin position="313"/>
        <end position="337"/>
    </location>
</feature>
<keyword evidence="1" id="KW-0175">Coiled coil</keyword>
<sequence>MSDARVEEMETAVFARIADERGEERARIERARVRAVRRGRWWMGGAAAVAVIAVAAVIAPLVLSGIQGSTGAAGSAHSAAVAPASAPQMGGSSLTDIAESSGDMAGTEAGTGGAEREIAVSASATVEVDDAPSAAASIGEAAVLAGGYVETMSIGSSAPMDPAVSTDVYAPMPTGTWITVRVPSDQLATTLSGLTDLGTVTSSQIDRRDVTTEAVDLRARVAALEASVARLTELMAQSASTADLIAAESALSQRQSELDSLRQQLTWLEGQVDMSSAMITLTEPTPVVVADPAGFGDGVTAGWSGLVATVNGIVIAIGFLLPWLAVAALAGSLIWAVRRAVRRRRSRSASSSPAEE</sequence>
<dbReference type="EMBL" id="JAODOR010000004">
    <property type="protein sequence ID" value="MCT9001522.1"/>
    <property type="molecule type" value="Genomic_DNA"/>
</dbReference>
<evidence type="ECO:0000256" key="3">
    <source>
        <dbReference type="SAM" id="Phobius"/>
    </source>
</evidence>
<evidence type="ECO:0000256" key="1">
    <source>
        <dbReference type="SAM" id="Coils"/>
    </source>
</evidence>
<feature type="domain" description="DUF4349" evidence="4">
    <location>
        <begin position="116"/>
        <end position="335"/>
    </location>
</feature>
<evidence type="ECO:0000313" key="6">
    <source>
        <dbReference type="Proteomes" id="UP001300496"/>
    </source>
</evidence>
<accession>A0ABT2PBG8</accession>
<feature type="transmembrane region" description="Helical" evidence="3">
    <location>
        <begin position="41"/>
        <end position="63"/>
    </location>
</feature>
<keyword evidence="3" id="KW-0812">Transmembrane</keyword>
<proteinExistence type="predicted"/>
<dbReference type="RefSeq" id="WP_261606058.1">
    <property type="nucleotide sequence ID" value="NZ_JAODOR010000004.1"/>
</dbReference>
<dbReference type="Pfam" id="PF14257">
    <property type="entry name" value="DUF4349"/>
    <property type="match status" value="1"/>
</dbReference>
<protein>
    <submittedName>
        <fullName evidence="5">DUF4349 domain-containing protein</fullName>
    </submittedName>
</protein>
<evidence type="ECO:0000313" key="5">
    <source>
        <dbReference type="EMBL" id="MCT9001522.1"/>
    </source>
</evidence>
<name>A0ABT2PBG8_9MICO</name>
<reference evidence="5 6" key="1">
    <citation type="journal article" date="2024" name="Int. J. Syst. Evol. Microbiol.">
        <title>Microbacterium memoriense sp. nov., a member of the Actinomycetota from marine beach sediment of the north coast of Portugal.</title>
        <authorList>
            <person name="Santos J.D.N.D."/>
            <person name="Klimek D."/>
            <person name="Calusinska M."/>
            <person name="Lobo-da-Cunha A."/>
            <person name="Catita J."/>
            <person name="Goncalves H."/>
            <person name="Gonzalez I."/>
            <person name="Lage O.M."/>
        </authorList>
    </citation>
    <scope>NUCLEOTIDE SEQUENCE [LARGE SCALE GENOMIC DNA]</scope>
    <source>
        <strain evidence="5 6">PMIC_1C1B</strain>
    </source>
</reference>
<evidence type="ECO:0000256" key="2">
    <source>
        <dbReference type="SAM" id="MobiDB-lite"/>
    </source>
</evidence>
<keyword evidence="3" id="KW-0472">Membrane</keyword>
<keyword evidence="3" id="KW-1133">Transmembrane helix</keyword>
<organism evidence="5 6">
    <name type="scientific">Microbacterium memoriense</name>
    <dbReference type="NCBI Taxonomy" id="2978350"/>
    <lineage>
        <taxon>Bacteria</taxon>
        <taxon>Bacillati</taxon>
        <taxon>Actinomycetota</taxon>
        <taxon>Actinomycetes</taxon>
        <taxon>Micrococcales</taxon>
        <taxon>Microbacteriaceae</taxon>
        <taxon>Microbacterium</taxon>
    </lineage>
</organism>
<dbReference type="InterPro" id="IPR025645">
    <property type="entry name" value="DUF4349"/>
</dbReference>
<feature type="coiled-coil region" evidence="1">
    <location>
        <begin position="214"/>
        <end position="264"/>
    </location>
</feature>
<keyword evidence="6" id="KW-1185">Reference proteome</keyword>
<comment type="caution">
    <text evidence="5">The sequence shown here is derived from an EMBL/GenBank/DDBJ whole genome shotgun (WGS) entry which is preliminary data.</text>
</comment>
<dbReference type="Proteomes" id="UP001300496">
    <property type="component" value="Unassembled WGS sequence"/>
</dbReference>
<evidence type="ECO:0000259" key="4">
    <source>
        <dbReference type="Pfam" id="PF14257"/>
    </source>
</evidence>
<gene>
    <name evidence="5" type="ORF">N4R40_03965</name>
</gene>